<organism evidence="9 10">
    <name type="scientific">Acanthaster planci</name>
    <name type="common">Crown-of-thorns starfish</name>
    <dbReference type="NCBI Taxonomy" id="133434"/>
    <lineage>
        <taxon>Eukaryota</taxon>
        <taxon>Metazoa</taxon>
        <taxon>Echinodermata</taxon>
        <taxon>Eleutherozoa</taxon>
        <taxon>Asterozoa</taxon>
        <taxon>Asteroidea</taxon>
        <taxon>Valvatacea</taxon>
        <taxon>Valvatida</taxon>
        <taxon>Acanthasteridae</taxon>
        <taxon>Acanthaster</taxon>
    </lineage>
</organism>
<dbReference type="CTD" id="10640"/>
<dbReference type="GeneID" id="110984928"/>
<evidence type="ECO:0000256" key="4">
    <source>
        <dbReference type="ARBA" id="ARBA00022483"/>
    </source>
</evidence>
<dbReference type="OrthoDB" id="125856at2759"/>
<evidence type="ECO:0000256" key="2">
    <source>
        <dbReference type="ARBA" id="ARBA00017524"/>
    </source>
</evidence>
<dbReference type="InterPro" id="IPR048625">
    <property type="entry name" value="Sec10_N"/>
</dbReference>
<dbReference type="Pfam" id="PF07393">
    <property type="entry name" value="Sec10_HB"/>
    <property type="match status" value="1"/>
</dbReference>
<evidence type="ECO:0000256" key="6">
    <source>
        <dbReference type="ARBA" id="ARBA00031471"/>
    </source>
</evidence>
<dbReference type="RefSeq" id="XP_022101261.1">
    <property type="nucleotide sequence ID" value="XM_022245569.1"/>
</dbReference>
<comment type="similarity">
    <text evidence="1">Belongs to the SEC10 family.</text>
</comment>
<reference evidence="10" key="1">
    <citation type="submission" date="2025-08" db="UniProtKB">
        <authorList>
            <consortium name="RefSeq"/>
        </authorList>
    </citation>
    <scope>IDENTIFICATION</scope>
</reference>
<keyword evidence="5" id="KW-0175">Coiled coil</keyword>
<evidence type="ECO:0000256" key="1">
    <source>
        <dbReference type="ARBA" id="ARBA00006572"/>
    </source>
</evidence>
<evidence type="ECO:0000259" key="8">
    <source>
        <dbReference type="Pfam" id="PF20667"/>
    </source>
</evidence>
<gene>
    <name evidence="10" type="primary">LOC110984928</name>
</gene>
<protein>
    <recommendedName>
        <fullName evidence="2">Exocyst complex component 5</fullName>
    </recommendedName>
    <alternativeName>
        <fullName evidence="6">Exocyst complex component Sec10</fullName>
    </alternativeName>
</protein>
<accession>A0A8B7ZDI7</accession>
<dbReference type="PANTHER" id="PTHR12100:SF0">
    <property type="entry name" value="EXOCYST COMPLEX COMPONENT 5"/>
    <property type="match status" value="1"/>
</dbReference>
<dbReference type="AlphaFoldDB" id="A0A8B7ZDI7"/>
<evidence type="ECO:0000256" key="5">
    <source>
        <dbReference type="ARBA" id="ARBA00023054"/>
    </source>
</evidence>
<feature type="domain" description="Exocyst complex component Sec10 N-terminal" evidence="8">
    <location>
        <begin position="39"/>
        <end position="149"/>
    </location>
</feature>
<dbReference type="PANTHER" id="PTHR12100">
    <property type="entry name" value="SEC10"/>
    <property type="match status" value="1"/>
</dbReference>
<name>A0A8B7ZDI7_ACAPL</name>
<dbReference type="OMA" id="PLCKHHY"/>
<keyword evidence="3" id="KW-0813">Transport</keyword>
<evidence type="ECO:0000313" key="10">
    <source>
        <dbReference type="RefSeq" id="XP_022101261.1"/>
    </source>
</evidence>
<sequence>MSLKEFENATFDPEQYIEQLAWRTQGGDSKEGPQDFDAKKMLRAFENTIEELKLLSMRMEERTGKLEASIRSETKNHAKRVAQLQEHNKMAFLHFQELDEHINNVATKVVHLGDQLEGVNTPRARAEEAKRLIEYFSEFLDDFGPKAEVFNDPFQLQDAADIIQKLQLIAQELPQEQFEKPKQRIQDKYNQIEEDLITEFRASFHEGSVDRMKELASILAHFKGYHRCIDAFIEESQANTHIFFDVYEDLIPLCKKVNNLVHQVFSSPESVMGKFVLNLYEVKLQEHVKERLTPQEDLEHYLKDLHDLYARTGRLTAALSDYRLGSDAHLLSRLTKHIFGNYLQSYIAREEMHLRERMSENLDNYYRSMNHQKKPIQPTGGLHDLQHKLRTKTPLNIGSSGPQVDFKGETFLSQEIALNLLNESKQAFSRCQLLSSQSDLSAHAITIFDILIEYLCTEHIEYALEIGLQGIPTSEPKNPPQTYFFNIAGEANAIFHLLEKQFSDVLVPLVRGDTPESVAMCLVSSLPAHSDCVQKKKQITEQLESKIETGLDRTLATICGWIKYLLDKEQKKTDFKPESEEGPMELYSNACAKVIPFIEKQVETIKRCLDGKNITAVLMEFGIRFHRVIYDHLQQFTYNSLGAMLVICDVNEYRRLVKSFKVPTVNALFEKLHALCNLLVVVPENIKSVITGEQLSGLEKYTIMSFVQLRADFKTAKIAQQLR</sequence>
<dbReference type="Proteomes" id="UP000694845">
    <property type="component" value="Unplaced"/>
</dbReference>
<dbReference type="GO" id="GO:0006893">
    <property type="term" value="P:Golgi to plasma membrane transport"/>
    <property type="evidence" value="ECO:0007669"/>
    <property type="project" value="TreeGrafter"/>
</dbReference>
<dbReference type="InterPro" id="IPR048627">
    <property type="entry name" value="Sec10_HB"/>
</dbReference>
<evidence type="ECO:0000313" key="9">
    <source>
        <dbReference type="Proteomes" id="UP000694845"/>
    </source>
</evidence>
<keyword evidence="9" id="KW-1185">Reference proteome</keyword>
<proteinExistence type="inferred from homology"/>
<dbReference type="GO" id="GO:0000145">
    <property type="term" value="C:exocyst"/>
    <property type="evidence" value="ECO:0007669"/>
    <property type="project" value="TreeGrafter"/>
</dbReference>
<dbReference type="KEGG" id="aplc:110984928"/>
<evidence type="ECO:0000256" key="3">
    <source>
        <dbReference type="ARBA" id="ARBA00022448"/>
    </source>
</evidence>
<evidence type="ECO:0000259" key="7">
    <source>
        <dbReference type="Pfam" id="PF07393"/>
    </source>
</evidence>
<feature type="domain" description="Exocyst complex component Sec10-like alpha-helical bundle" evidence="7">
    <location>
        <begin position="159"/>
        <end position="722"/>
    </location>
</feature>
<dbReference type="GO" id="GO:0006887">
    <property type="term" value="P:exocytosis"/>
    <property type="evidence" value="ECO:0007669"/>
    <property type="project" value="UniProtKB-KW"/>
</dbReference>
<keyword evidence="4" id="KW-0268">Exocytosis</keyword>
<dbReference type="Pfam" id="PF20667">
    <property type="entry name" value="Sec10_N"/>
    <property type="match status" value="1"/>
</dbReference>
<dbReference type="InterPro" id="IPR009976">
    <property type="entry name" value="Sec10-like"/>
</dbReference>